<name>A0A183EKL4_9BILA</name>
<dbReference type="WBParaSite" id="GPUH_0002153201-mRNA-1">
    <property type="protein sequence ID" value="GPUH_0002153201-mRNA-1"/>
    <property type="gene ID" value="GPUH_0002153201"/>
</dbReference>
<gene>
    <name evidence="2" type="ORF">GPUH_LOCUS21505</name>
</gene>
<feature type="region of interest" description="Disordered" evidence="1">
    <location>
        <begin position="41"/>
        <end position="120"/>
    </location>
</feature>
<organism evidence="4">
    <name type="scientific">Gongylonema pulchrum</name>
    <dbReference type="NCBI Taxonomy" id="637853"/>
    <lineage>
        <taxon>Eukaryota</taxon>
        <taxon>Metazoa</taxon>
        <taxon>Ecdysozoa</taxon>
        <taxon>Nematoda</taxon>
        <taxon>Chromadorea</taxon>
        <taxon>Rhabditida</taxon>
        <taxon>Spirurina</taxon>
        <taxon>Spiruromorpha</taxon>
        <taxon>Spiruroidea</taxon>
        <taxon>Gongylonematidae</taxon>
        <taxon>Gongylonema</taxon>
    </lineage>
</organism>
<evidence type="ECO:0000313" key="3">
    <source>
        <dbReference type="Proteomes" id="UP000271098"/>
    </source>
</evidence>
<sequence>MDHETELIESISAFVDNHPQYSFDAVYEYLSGMDNWREELASLGARNSPERPIQPPVGNAPGPSTGSPDARNPDPPVSAVQQRPGRRGRKRLPTNSIENVTTAVDEPDAQQQQQKTPNDV</sequence>
<reference evidence="4" key="1">
    <citation type="submission" date="2016-06" db="UniProtKB">
        <authorList>
            <consortium name="WormBaseParasite"/>
        </authorList>
    </citation>
    <scope>IDENTIFICATION</scope>
</reference>
<keyword evidence="3" id="KW-1185">Reference proteome</keyword>
<protein>
    <submittedName>
        <fullName evidence="4">Movement protein</fullName>
    </submittedName>
</protein>
<proteinExistence type="predicted"/>
<reference evidence="2 3" key="2">
    <citation type="submission" date="2018-11" db="EMBL/GenBank/DDBJ databases">
        <authorList>
            <consortium name="Pathogen Informatics"/>
        </authorList>
    </citation>
    <scope>NUCLEOTIDE SEQUENCE [LARGE SCALE GENOMIC DNA]</scope>
</reference>
<dbReference type="Proteomes" id="UP000271098">
    <property type="component" value="Unassembled WGS sequence"/>
</dbReference>
<feature type="compositionally biased region" description="Polar residues" evidence="1">
    <location>
        <begin position="93"/>
        <end position="102"/>
    </location>
</feature>
<evidence type="ECO:0000313" key="4">
    <source>
        <dbReference type="WBParaSite" id="GPUH_0002153201-mRNA-1"/>
    </source>
</evidence>
<feature type="compositionally biased region" description="Polar residues" evidence="1">
    <location>
        <begin position="109"/>
        <end position="120"/>
    </location>
</feature>
<dbReference type="EMBL" id="UYRT01092756">
    <property type="protein sequence ID" value="VDN38378.1"/>
    <property type="molecule type" value="Genomic_DNA"/>
</dbReference>
<evidence type="ECO:0000313" key="2">
    <source>
        <dbReference type="EMBL" id="VDN38378.1"/>
    </source>
</evidence>
<evidence type="ECO:0000256" key="1">
    <source>
        <dbReference type="SAM" id="MobiDB-lite"/>
    </source>
</evidence>
<accession>A0A183EKL4</accession>
<dbReference type="AlphaFoldDB" id="A0A183EKL4"/>